<accession>E8WW72</accession>
<evidence type="ECO:0000313" key="2">
    <source>
        <dbReference type="Proteomes" id="UP000000343"/>
    </source>
</evidence>
<dbReference type="Pfam" id="PF06289">
    <property type="entry name" value="FlbD"/>
    <property type="match status" value="1"/>
</dbReference>
<protein>
    <submittedName>
        <fullName evidence="1">Flagellar FlbD family protein</fullName>
    </submittedName>
</protein>
<dbReference type="OrthoDB" id="9799862at2"/>
<sequence>MIDLTRLNGHRLILNCDLIRFAEPAPDTTITLVTGEKLIVRESCDELIARMLAWRGSVLRTAWPDAASALFAKTDDLAHKHAHAHPKHDSDC</sequence>
<dbReference type="Proteomes" id="UP000000343">
    <property type="component" value="Chromosome"/>
</dbReference>
<keyword evidence="2" id="KW-1185">Reference proteome</keyword>
<dbReference type="PANTHER" id="PTHR39185:SF1">
    <property type="entry name" value="SWARMING MOTILITY PROTEIN SWRD"/>
    <property type="match status" value="1"/>
</dbReference>
<dbReference type="HOGENOM" id="CLU_173020_0_0_0"/>
<dbReference type="PaxDb" id="1198114-AciX9_1396"/>
<dbReference type="KEGG" id="acm:AciX9_1396"/>
<name>E8WW72_GRATM</name>
<dbReference type="PANTHER" id="PTHR39185">
    <property type="entry name" value="SWARMING MOTILITY PROTEIN SWRD"/>
    <property type="match status" value="1"/>
</dbReference>
<dbReference type="STRING" id="1198114.AciX9_1396"/>
<dbReference type="EMBL" id="CP002480">
    <property type="protein sequence ID" value="ADW68455.1"/>
    <property type="molecule type" value="Genomic_DNA"/>
</dbReference>
<reference evidence="2" key="1">
    <citation type="submission" date="2011-01" db="EMBL/GenBank/DDBJ databases">
        <title>Complete sequence of chromosome of Acidobacterium sp. MP5ACTX9.</title>
        <authorList>
            <consortium name="US DOE Joint Genome Institute"/>
            <person name="Lucas S."/>
            <person name="Copeland A."/>
            <person name="Lapidus A."/>
            <person name="Cheng J.-F."/>
            <person name="Goodwin L."/>
            <person name="Pitluck S."/>
            <person name="Teshima H."/>
            <person name="Detter J.C."/>
            <person name="Han C."/>
            <person name="Tapia R."/>
            <person name="Land M."/>
            <person name="Hauser L."/>
            <person name="Kyrpides N."/>
            <person name="Ivanova N."/>
            <person name="Ovchinnikova G."/>
            <person name="Pagani I."/>
            <person name="Rawat S.R."/>
            <person name="Mannisto M."/>
            <person name="Haggblom M.M."/>
            <person name="Woyke T."/>
        </authorList>
    </citation>
    <scope>NUCLEOTIDE SEQUENCE [LARGE SCALE GENOMIC DNA]</scope>
    <source>
        <strain evidence="2">MP5ACTX9</strain>
    </source>
</reference>
<dbReference type="RefSeq" id="WP_013579777.1">
    <property type="nucleotide sequence ID" value="NC_015064.1"/>
</dbReference>
<dbReference type="eggNOG" id="COG1582">
    <property type="taxonomic scope" value="Bacteria"/>
</dbReference>
<dbReference type="AlphaFoldDB" id="E8WW72"/>
<keyword evidence="1" id="KW-0282">Flagellum</keyword>
<proteinExistence type="predicted"/>
<organism evidence="2">
    <name type="scientific">Granulicella tundricola (strain ATCC BAA-1859 / DSM 23138 / MP5ACTX9)</name>
    <dbReference type="NCBI Taxonomy" id="1198114"/>
    <lineage>
        <taxon>Bacteria</taxon>
        <taxon>Pseudomonadati</taxon>
        <taxon>Acidobacteriota</taxon>
        <taxon>Terriglobia</taxon>
        <taxon>Terriglobales</taxon>
        <taxon>Acidobacteriaceae</taxon>
        <taxon>Granulicella</taxon>
    </lineage>
</organism>
<evidence type="ECO:0000313" key="1">
    <source>
        <dbReference type="EMBL" id="ADW68455.1"/>
    </source>
</evidence>
<keyword evidence="1" id="KW-0969">Cilium</keyword>
<gene>
    <name evidence="1" type="ordered locus">AciX9_1396</name>
</gene>
<dbReference type="InterPro" id="IPR009384">
    <property type="entry name" value="SwrD-like"/>
</dbReference>
<keyword evidence="1" id="KW-0966">Cell projection</keyword>